<name>G8BUT6_TETPH</name>
<dbReference type="PANTHER" id="PTHR23071:SF1">
    <property type="entry name" value="GPI ETHANOLAMINE PHOSPHATE TRANSFERASE 3"/>
    <property type="match status" value="1"/>
</dbReference>
<accession>G8BUT6</accession>
<evidence type="ECO:0000256" key="11">
    <source>
        <dbReference type="SAM" id="Phobius"/>
    </source>
</evidence>
<feature type="transmembrane region" description="Helical" evidence="11">
    <location>
        <begin position="728"/>
        <end position="747"/>
    </location>
</feature>
<feature type="transmembrane region" description="Helical" evidence="11">
    <location>
        <begin position="990"/>
        <end position="1011"/>
    </location>
</feature>
<feature type="transmembrane region" description="Helical" evidence="11">
    <location>
        <begin position="590"/>
        <end position="609"/>
    </location>
</feature>
<dbReference type="GO" id="GO:0006506">
    <property type="term" value="P:GPI anchor biosynthetic process"/>
    <property type="evidence" value="ECO:0007669"/>
    <property type="project" value="UniProtKB-UniPathway"/>
</dbReference>
<organism evidence="12 13">
    <name type="scientific">Tetrapisispora phaffii (strain ATCC 24235 / CBS 4417 / NBRC 1672 / NRRL Y-8282 / UCD 70-5)</name>
    <name type="common">Yeast</name>
    <name type="synonym">Fabospora phaffii</name>
    <dbReference type="NCBI Taxonomy" id="1071381"/>
    <lineage>
        <taxon>Eukaryota</taxon>
        <taxon>Fungi</taxon>
        <taxon>Dikarya</taxon>
        <taxon>Ascomycota</taxon>
        <taxon>Saccharomycotina</taxon>
        <taxon>Saccharomycetes</taxon>
        <taxon>Saccharomycetales</taxon>
        <taxon>Saccharomycetaceae</taxon>
        <taxon>Tetrapisispora</taxon>
    </lineage>
</organism>
<dbReference type="OMA" id="YPSFDIF"/>
<evidence type="ECO:0000256" key="8">
    <source>
        <dbReference type="ARBA" id="ARBA00022989"/>
    </source>
</evidence>
<comment type="subcellular location">
    <subcellularLocation>
        <location evidence="1">Endoplasmic reticulum membrane</location>
        <topology evidence="1">Multi-pass membrane protein</topology>
    </subcellularLocation>
</comment>
<dbReference type="UniPathway" id="UPA00196"/>
<evidence type="ECO:0000256" key="4">
    <source>
        <dbReference type="ARBA" id="ARBA00022502"/>
    </source>
</evidence>
<evidence type="ECO:0000256" key="2">
    <source>
        <dbReference type="ARBA" id="ARBA00004687"/>
    </source>
</evidence>
<dbReference type="Gene3D" id="3.40.720.10">
    <property type="entry name" value="Alkaline Phosphatase, subunit A"/>
    <property type="match status" value="1"/>
</dbReference>
<dbReference type="SUPFAM" id="SSF53649">
    <property type="entry name" value="Alkaline phosphatase-like"/>
    <property type="match status" value="1"/>
</dbReference>
<dbReference type="Pfam" id="PF01663">
    <property type="entry name" value="Phosphodiest"/>
    <property type="match status" value="1"/>
</dbReference>
<keyword evidence="5" id="KW-0808">Transferase</keyword>
<dbReference type="KEGG" id="tpf:TPHA_0F00310"/>
<feature type="transmembrane region" description="Helical" evidence="11">
    <location>
        <begin position="946"/>
        <end position="970"/>
    </location>
</feature>
<feature type="transmembrane region" description="Helical" evidence="11">
    <location>
        <begin position="26"/>
        <end position="45"/>
    </location>
</feature>
<dbReference type="AlphaFoldDB" id="G8BUT6"/>
<dbReference type="eggNOG" id="KOG2126">
    <property type="taxonomic scope" value="Eukaryota"/>
</dbReference>
<feature type="transmembrane region" description="Helical" evidence="11">
    <location>
        <begin position="911"/>
        <end position="934"/>
    </location>
</feature>
<dbReference type="CDD" id="cd16023">
    <property type="entry name" value="GPI_EPT_3"/>
    <property type="match status" value="1"/>
</dbReference>
<feature type="transmembrane region" description="Helical" evidence="11">
    <location>
        <begin position="562"/>
        <end position="578"/>
    </location>
</feature>
<dbReference type="Proteomes" id="UP000005666">
    <property type="component" value="Chromosome 6"/>
</dbReference>
<sequence>MIRNRMEQLSIYKIRFLKFRQSHTLYVLYLTAVAALQFIAIAFFTKGFLLSRNVLDDINELKPSMYAANSSNNGFVHQQKFEKTVILVIDALRFDFVIPVNTNNSAYNSNHHNKITTLYDQFCKESVGKKQNNSLLLKFLADPPTTTLQRLKGLTTGSLPTFIDAGSNFDGTVIEEDNLIKQMYLNNKEVFFVGDDTWDALFSPFLSNHSIPYESLNVWDLDTVDNGVISYFNDNLIRSEEYKKKNSQWNVLIGHMLGVDHVGHKYGPNHFTMKEKQLQVNNFINDIINVIDDDTLLVIMGDHGMDHTGNHGGDSIDELESTLFLYSKRQNVWKLEDDHSVYNIDDLGSNYKSINQIDLVPTLALLLDIPIPFNNLGWPIKEIAVNELEQQFFSNITLDQLKKYQETNGLFPTGSDKYRMLENLFNTSKENYELSKEYQAYLLMLCKDLWANFEFPSIAIGIIFLFLSLIILITTTKLIPSIVVSQMVPIFVPLIIMMIFVSHLCLFSLFYVFQPPAFIEERFWCSLLATAIGITLACFSQIFERYSLKWLIFRFFGELSDYWSRVGSVFIILHAVIFTSNSFTIWEDRIISFFIATIGLFTMYEFIFVPNRESTSALLSGVLIAKERDSKKIRNFEEEVYSDCLPLTKIQRALGIYHSLILICCTRISSFITICREEQGDFCTPTFSTSSNYSINTIGILFVLMIVVPFCIQGYYNLTSSFQGSAPIWINLFLRLVLFGVFCLWGLNTVENYLNEPILEINMFKISLARSLAGVSLIALNFGWIFGPLCVNLGITRTKENSKENSATILGVKNIYGSQYFLLVLNIFMAVMIFSKPLAQISLYLMLNQILSVIEIIDMFKLKENIIGPVILNLIAYQHFFTTGHQATIPAVQWDAGFILSETISFPLTHIAIFLNTFGPQVLASVAIALFTLWKQPPLVLKPQTMLGRIVSNCGCLLIYNTVLCLSTFIWVTHFRRHLMVWKIFCPRFIFASLSLIVTQIIVILITIAFASGRLIRQINSFFWEF</sequence>
<dbReference type="InterPro" id="IPR039524">
    <property type="entry name" value="PIGO/GPI13"/>
</dbReference>
<dbReference type="InterPro" id="IPR037675">
    <property type="entry name" value="PIG-O_N"/>
</dbReference>
<dbReference type="GO" id="GO:0051377">
    <property type="term" value="F:mannose-ethanolamine phosphotransferase activity"/>
    <property type="evidence" value="ECO:0007669"/>
    <property type="project" value="InterPro"/>
</dbReference>
<evidence type="ECO:0000256" key="7">
    <source>
        <dbReference type="ARBA" id="ARBA00022824"/>
    </source>
</evidence>
<dbReference type="PANTHER" id="PTHR23071">
    <property type="entry name" value="PHOSPHATIDYLINOSITOL GLYCAN"/>
    <property type="match status" value="1"/>
</dbReference>
<evidence type="ECO:0000313" key="13">
    <source>
        <dbReference type="Proteomes" id="UP000005666"/>
    </source>
</evidence>
<evidence type="ECO:0000256" key="3">
    <source>
        <dbReference type="ARBA" id="ARBA00008695"/>
    </source>
</evidence>
<dbReference type="GO" id="GO:0005789">
    <property type="term" value="C:endoplasmic reticulum membrane"/>
    <property type="evidence" value="ECO:0007669"/>
    <property type="project" value="UniProtKB-SubCell"/>
</dbReference>
<proteinExistence type="inferred from homology"/>
<keyword evidence="10" id="KW-0325">Glycoprotein</keyword>
<feature type="transmembrane region" description="Helical" evidence="11">
    <location>
        <begin position="523"/>
        <end position="542"/>
    </location>
</feature>
<dbReference type="STRING" id="1071381.G8BUT6"/>
<keyword evidence="9 11" id="KW-0472">Membrane</keyword>
<feature type="transmembrane region" description="Helical" evidence="11">
    <location>
        <begin position="453"/>
        <end position="475"/>
    </location>
</feature>
<evidence type="ECO:0000256" key="9">
    <source>
        <dbReference type="ARBA" id="ARBA00023136"/>
    </source>
</evidence>
<evidence type="ECO:0000256" key="6">
    <source>
        <dbReference type="ARBA" id="ARBA00022692"/>
    </source>
</evidence>
<dbReference type="OrthoDB" id="272139at2759"/>
<protein>
    <submittedName>
        <fullName evidence="12">Uncharacterized protein</fullName>
    </submittedName>
</protein>
<evidence type="ECO:0000256" key="10">
    <source>
        <dbReference type="ARBA" id="ARBA00023180"/>
    </source>
</evidence>
<evidence type="ECO:0000256" key="5">
    <source>
        <dbReference type="ARBA" id="ARBA00022679"/>
    </source>
</evidence>
<keyword evidence="4" id="KW-0337">GPI-anchor biosynthesis</keyword>
<comment type="pathway">
    <text evidence="2">Glycolipid biosynthesis; glycosylphosphatidylinositol-anchor biosynthesis.</text>
</comment>
<feature type="transmembrane region" description="Helical" evidence="11">
    <location>
        <begin position="487"/>
        <end position="511"/>
    </location>
</feature>
<dbReference type="GeneID" id="11535494"/>
<dbReference type="InterPro" id="IPR002591">
    <property type="entry name" value="Phosphodiest/P_Trfase"/>
</dbReference>
<dbReference type="EMBL" id="HE612861">
    <property type="protein sequence ID" value="CCE63518.1"/>
    <property type="molecule type" value="Genomic_DNA"/>
</dbReference>
<dbReference type="RefSeq" id="XP_003685952.1">
    <property type="nucleotide sequence ID" value="XM_003685904.1"/>
</dbReference>
<feature type="transmembrane region" description="Helical" evidence="11">
    <location>
        <begin position="768"/>
        <end position="795"/>
    </location>
</feature>
<keyword evidence="8 11" id="KW-1133">Transmembrane helix</keyword>
<keyword evidence="7" id="KW-0256">Endoplasmic reticulum</keyword>
<feature type="transmembrane region" description="Helical" evidence="11">
    <location>
        <begin position="695"/>
        <end position="716"/>
    </location>
</feature>
<evidence type="ECO:0000256" key="1">
    <source>
        <dbReference type="ARBA" id="ARBA00004477"/>
    </source>
</evidence>
<keyword evidence="13" id="KW-1185">Reference proteome</keyword>
<comment type="similarity">
    <text evidence="3">Belongs to the PIGG/PIGN/PIGO family. PIGO subfamily.</text>
</comment>
<dbReference type="InterPro" id="IPR017850">
    <property type="entry name" value="Alkaline_phosphatase_core_sf"/>
</dbReference>
<evidence type="ECO:0000313" key="12">
    <source>
        <dbReference type="EMBL" id="CCE63518.1"/>
    </source>
</evidence>
<keyword evidence="6 11" id="KW-0812">Transmembrane</keyword>
<feature type="transmembrane region" description="Helical" evidence="11">
    <location>
        <begin position="815"/>
        <end position="834"/>
    </location>
</feature>
<gene>
    <name evidence="12" type="primary">TPHA0F00310</name>
    <name evidence="12" type="ordered locus">TPHA_0F00310</name>
</gene>
<reference evidence="12 13" key="1">
    <citation type="journal article" date="2011" name="Proc. Natl. Acad. Sci. U.S.A.">
        <title>Evolutionary erosion of yeast sex chromosomes by mating-type switching accidents.</title>
        <authorList>
            <person name="Gordon J.L."/>
            <person name="Armisen D."/>
            <person name="Proux-Wera E."/>
            <person name="Oheigeartaigh S.S."/>
            <person name="Byrne K.P."/>
            <person name="Wolfe K.H."/>
        </authorList>
    </citation>
    <scope>NUCLEOTIDE SEQUENCE [LARGE SCALE GENOMIC DNA]</scope>
    <source>
        <strain evidence="13">ATCC 24235 / CBS 4417 / NBRC 1672 / NRRL Y-8282 / UCD 70-5</strain>
    </source>
</reference>
<dbReference type="HOGENOM" id="CLU_004298_1_0_1"/>